<dbReference type="PANTHER" id="PTHR33103">
    <property type="entry name" value="OS01G0153900 PROTEIN"/>
    <property type="match status" value="1"/>
</dbReference>
<evidence type="ECO:0000313" key="2">
    <source>
        <dbReference type="Proteomes" id="UP000541444"/>
    </source>
</evidence>
<dbReference type="OrthoDB" id="1277335at2759"/>
<protein>
    <recommendedName>
        <fullName evidence="3">DUF674 family protein</fullName>
    </recommendedName>
</protein>
<dbReference type="Pfam" id="PF05056">
    <property type="entry name" value="DUF674"/>
    <property type="match status" value="2"/>
</dbReference>
<evidence type="ECO:0008006" key="3">
    <source>
        <dbReference type="Google" id="ProtNLM"/>
    </source>
</evidence>
<name>A0A7J7N1I5_9MAGN</name>
<proteinExistence type="predicted"/>
<dbReference type="AlphaFoldDB" id="A0A7J7N1I5"/>
<accession>A0A7J7N1I5</accession>
<dbReference type="EMBL" id="JACGCM010001144">
    <property type="protein sequence ID" value="KAF6160977.1"/>
    <property type="molecule type" value="Genomic_DNA"/>
</dbReference>
<dbReference type="InterPro" id="IPR007750">
    <property type="entry name" value="DUF674"/>
</dbReference>
<evidence type="ECO:0000313" key="1">
    <source>
        <dbReference type="EMBL" id="KAF6160977.1"/>
    </source>
</evidence>
<reference evidence="1 2" key="1">
    <citation type="journal article" date="2020" name="IScience">
        <title>Genome Sequencing of the Endangered Kingdonia uniflora (Circaeasteraceae, Ranunculales) Reveals Potential Mechanisms of Evolutionary Specialization.</title>
        <authorList>
            <person name="Sun Y."/>
            <person name="Deng T."/>
            <person name="Zhang A."/>
            <person name="Moore M.J."/>
            <person name="Landis J.B."/>
            <person name="Lin N."/>
            <person name="Zhang H."/>
            <person name="Zhang X."/>
            <person name="Huang J."/>
            <person name="Zhang X."/>
            <person name="Sun H."/>
            <person name="Wang H."/>
        </authorList>
    </citation>
    <scope>NUCLEOTIDE SEQUENCE [LARGE SCALE GENOMIC DNA]</scope>
    <source>
        <strain evidence="1">TB1705</strain>
        <tissue evidence="1">Leaf</tissue>
    </source>
</reference>
<sequence length="441" mass="49381">MATTISIKLMVDKKTNRVVFAETKHDFVDLLLSFFTLPMGKITRLFGKISSSTAIGCMKNLHSSVETLPEDHFQTGACRDMLFRHRRSSEVHCGHLKLNIDDSDRCYYRNRYDFYAFLSVYPNFSSFTDRIITNCASISTFADGSGVFVKGGLEAVYVVTNDLQVAYASMNNCISILRKLGVRDLSNLDERTVTVGLQEALQLLNCSLSSSSPMTDVFLRKGDREPSETIKTETLGTSKLQHKREGSAKSKTVAVKLMLRKSNKRVLMGCIDNLYMSIESLSKDGYIKSEEDKSLLIQPKLAPYLGYENQLLAIEEELPPVYTFDSSSRYTQLADISLTNTFKVKLLNPKKYPRMVEESGGVFLKGSAKFMIMDDLVVKPLSHTSGLLLFSKLNLSLSDVEQCIASVKEEEALDLLMASLKSQTPLNILLLNFQNMKVESG</sequence>
<gene>
    <name evidence="1" type="ORF">GIB67_007618</name>
</gene>
<dbReference type="PANTHER" id="PTHR33103:SF27">
    <property type="entry name" value="OS04G0594700 PROTEIN"/>
    <property type="match status" value="1"/>
</dbReference>
<keyword evidence="2" id="KW-1185">Reference proteome</keyword>
<comment type="caution">
    <text evidence="1">The sequence shown here is derived from an EMBL/GenBank/DDBJ whole genome shotgun (WGS) entry which is preliminary data.</text>
</comment>
<dbReference type="Proteomes" id="UP000541444">
    <property type="component" value="Unassembled WGS sequence"/>
</dbReference>
<organism evidence="1 2">
    <name type="scientific">Kingdonia uniflora</name>
    <dbReference type="NCBI Taxonomy" id="39325"/>
    <lineage>
        <taxon>Eukaryota</taxon>
        <taxon>Viridiplantae</taxon>
        <taxon>Streptophyta</taxon>
        <taxon>Embryophyta</taxon>
        <taxon>Tracheophyta</taxon>
        <taxon>Spermatophyta</taxon>
        <taxon>Magnoliopsida</taxon>
        <taxon>Ranunculales</taxon>
        <taxon>Circaeasteraceae</taxon>
        <taxon>Kingdonia</taxon>
    </lineage>
</organism>